<comment type="caution">
    <text evidence="2">The sequence shown here is derived from an EMBL/GenBank/DDBJ whole genome shotgun (WGS) entry which is preliminary data.</text>
</comment>
<sequence>MNMGDPLSLKTAGYLLPLKKCWSARIVLCAVSTVYNKAIATSNTEIIVNSVIVLFVMEFDEWNFSIMGAINEKWTNHEAESEDASSDAKAGGRGNKRNERGREGR</sequence>
<evidence type="ECO:0000313" key="3">
    <source>
        <dbReference type="Proteomes" id="UP001224775"/>
    </source>
</evidence>
<dbReference type="EMBL" id="JATAAI010000047">
    <property type="protein sequence ID" value="KAK1733567.1"/>
    <property type="molecule type" value="Genomic_DNA"/>
</dbReference>
<proteinExistence type="predicted"/>
<name>A0AAD8XU68_9STRA</name>
<protein>
    <submittedName>
        <fullName evidence="2">Uncharacterized protein</fullName>
    </submittedName>
</protein>
<dbReference type="AlphaFoldDB" id="A0AAD8XU68"/>
<accession>A0AAD8XU68</accession>
<dbReference type="Proteomes" id="UP001224775">
    <property type="component" value="Unassembled WGS sequence"/>
</dbReference>
<feature type="region of interest" description="Disordered" evidence="1">
    <location>
        <begin position="77"/>
        <end position="105"/>
    </location>
</feature>
<gene>
    <name evidence="2" type="ORF">QTG54_015740</name>
</gene>
<evidence type="ECO:0000256" key="1">
    <source>
        <dbReference type="SAM" id="MobiDB-lite"/>
    </source>
</evidence>
<keyword evidence="3" id="KW-1185">Reference proteome</keyword>
<evidence type="ECO:0000313" key="2">
    <source>
        <dbReference type="EMBL" id="KAK1733567.1"/>
    </source>
</evidence>
<organism evidence="2 3">
    <name type="scientific">Skeletonema marinoi</name>
    <dbReference type="NCBI Taxonomy" id="267567"/>
    <lineage>
        <taxon>Eukaryota</taxon>
        <taxon>Sar</taxon>
        <taxon>Stramenopiles</taxon>
        <taxon>Ochrophyta</taxon>
        <taxon>Bacillariophyta</taxon>
        <taxon>Coscinodiscophyceae</taxon>
        <taxon>Thalassiosirophycidae</taxon>
        <taxon>Thalassiosirales</taxon>
        <taxon>Skeletonemataceae</taxon>
        <taxon>Skeletonema</taxon>
        <taxon>Skeletonema marinoi-dohrnii complex</taxon>
    </lineage>
</organism>
<reference evidence="2" key="1">
    <citation type="submission" date="2023-06" db="EMBL/GenBank/DDBJ databases">
        <title>Survivors Of The Sea: Transcriptome response of Skeletonema marinoi to long-term dormancy.</title>
        <authorList>
            <person name="Pinder M.I.M."/>
            <person name="Kourtchenko O."/>
            <person name="Robertson E.K."/>
            <person name="Larsson T."/>
            <person name="Maumus F."/>
            <person name="Osuna-Cruz C.M."/>
            <person name="Vancaester E."/>
            <person name="Stenow R."/>
            <person name="Vandepoele K."/>
            <person name="Ploug H."/>
            <person name="Bruchert V."/>
            <person name="Godhe A."/>
            <person name="Topel M."/>
        </authorList>
    </citation>
    <scope>NUCLEOTIDE SEQUENCE</scope>
    <source>
        <strain evidence="2">R05AC</strain>
    </source>
</reference>
<feature type="compositionally biased region" description="Basic and acidic residues" evidence="1">
    <location>
        <begin position="96"/>
        <end position="105"/>
    </location>
</feature>